<dbReference type="SUPFAM" id="SSF55486">
    <property type="entry name" value="Metalloproteases ('zincins'), catalytic domain"/>
    <property type="match status" value="1"/>
</dbReference>
<evidence type="ECO:0000313" key="2">
    <source>
        <dbReference type="Proteomes" id="UP001381693"/>
    </source>
</evidence>
<organism evidence="1 2">
    <name type="scientific">Halocaridina rubra</name>
    <name type="common">Hawaiian red shrimp</name>
    <dbReference type="NCBI Taxonomy" id="373956"/>
    <lineage>
        <taxon>Eukaryota</taxon>
        <taxon>Metazoa</taxon>
        <taxon>Ecdysozoa</taxon>
        <taxon>Arthropoda</taxon>
        <taxon>Crustacea</taxon>
        <taxon>Multicrustacea</taxon>
        <taxon>Malacostraca</taxon>
        <taxon>Eumalacostraca</taxon>
        <taxon>Eucarida</taxon>
        <taxon>Decapoda</taxon>
        <taxon>Pleocyemata</taxon>
        <taxon>Caridea</taxon>
        <taxon>Atyoidea</taxon>
        <taxon>Atyidae</taxon>
        <taxon>Halocaridina</taxon>
    </lineage>
</organism>
<keyword evidence="2" id="KW-1185">Reference proteome</keyword>
<dbReference type="AlphaFoldDB" id="A0AAN8WNA3"/>
<proteinExistence type="predicted"/>
<reference evidence="1 2" key="1">
    <citation type="submission" date="2023-11" db="EMBL/GenBank/DDBJ databases">
        <title>Halocaridina rubra genome assembly.</title>
        <authorList>
            <person name="Smith C."/>
        </authorList>
    </citation>
    <scope>NUCLEOTIDE SEQUENCE [LARGE SCALE GENOMIC DNA]</scope>
    <source>
        <strain evidence="1">EP-1</strain>
        <tissue evidence="1">Whole</tissue>
    </source>
</reference>
<dbReference type="InterPro" id="IPR024079">
    <property type="entry name" value="MetalloPept_cat_dom_sf"/>
</dbReference>
<evidence type="ECO:0000313" key="1">
    <source>
        <dbReference type="EMBL" id="KAK7069240.1"/>
    </source>
</evidence>
<gene>
    <name evidence="1" type="ORF">SK128_001998</name>
</gene>
<dbReference type="EMBL" id="JAXCGZ010016992">
    <property type="protein sequence ID" value="KAK7069240.1"/>
    <property type="molecule type" value="Genomic_DNA"/>
</dbReference>
<sequence>MGLAYTGGVCKPELSCVINEFGTVDYRGRPYPSAGALSSYVLAHEIGHRSSTCGHQPGQTSVAINKARSWWSTEDDMIAVITQVADL</sequence>
<dbReference type="Proteomes" id="UP001381693">
    <property type="component" value="Unassembled WGS sequence"/>
</dbReference>
<accession>A0AAN8WNA3</accession>
<dbReference type="Gene3D" id="3.40.390.10">
    <property type="entry name" value="Collagenase (Catalytic Domain)"/>
    <property type="match status" value="1"/>
</dbReference>
<protein>
    <submittedName>
        <fullName evidence="1">Uncharacterized protein</fullName>
    </submittedName>
</protein>
<comment type="caution">
    <text evidence="1">The sequence shown here is derived from an EMBL/GenBank/DDBJ whole genome shotgun (WGS) entry which is preliminary data.</text>
</comment>
<dbReference type="GO" id="GO:0008237">
    <property type="term" value="F:metallopeptidase activity"/>
    <property type="evidence" value="ECO:0007669"/>
    <property type="project" value="InterPro"/>
</dbReference>
<name>A0AAN8WNA3_HALRR</name>